<evidence type="ECO:0000256" key="4">
    <source>
        <dbReference type="ARBA" id="ARBA00022517"/>
    </source>
</evidence>
<name>A0A1W0WZZ5_HYPEX</name>
<organism evidence="10 11">
    <name type="scientific">Hypsibius exemplaris</name>
    <name type="common">Freshwater tardigrade</name>
    <dbReference type="NCBI Taxonomy" id="2072580"/>
    <lineage>
        <taxon>Eukaryota</taxon>
        <taxon>Metazoa</taxon>
        <taxon>Ecdysozoa</taxon>
        <taxon>Tardigrada</taxon>
        <taxon>Eutardigrada</taxon>
        <taxon>Parachela</taxon>
        <taxon>Hypsibioidea</taxon>
        <taxon>Hypsibiidae</taxon>
        <taxon>Hypsibius</taxon>
    </lineage>
</organism>
<dbReference type="PANTHER" id="PTHR10894:SF1">
    <property type="entry name" value="NUCLEOLAR PROTEIN 58"/>
    <property type="match status" value="1"/>
</dbReference>
<protein>
    <recommendedName>
        <fullName evidence="3">Nucleolar protein 58</fullName>
    </recommendedName>
</protein>
<dbReference type="PANTHER" id="PTHR10894">
    <property type="entry name" value="NUCLEOLAR PROTEIN 5 NUCLEOLAR PROTEIN NOP5 NOP58"/>
    <property type="match status" value="1"/>
</dbReference>
<dbReference type="InterPro" id="IPR042239">
    <property type="entry name" value="Nop_C"/>
</dbReference>
<dbReference type="GO" id="GO:0030515">
    <property type="term" value="F:snoRNA binding"/>
    <property type="evidence" value="ECO:0007669"/>
    <property type="project" value="InterPro"/>
</dbReference>
<dbReference type="GO" id="GO:0031428">
    <property type="term" value="C:box C/D methylation guide snoRNP complex"/>
    <property type="evidence" value="ECO:0007669"/>
    <property type="project" value="InterPro"/>
</dbReference>
<dbReference type="InterPro" id="IPR045056">
    <property type="entry name" value="Nop56/Nop58"/>
</dbReference>
<dbReference type="Gene3D" id="1.10.287.4070">
    <property type="match status" value="1"/>
</dbReference>
<dbReference type="EMBL" id="MTYJ01000028">
    <property type="protein sequence ID" value="OQV20763.1"/>
    <property type="molecule type" value="Genomic_DNA"/>
</dbReference>
<dbReference type="Pfam" id="PF01798">
    <property type="entry name" value="Nop"/>
    <property type="match status" value="1"/>
</dbReference>
<gene>
    <name evidence="10" type="ORF">BV898_05340</name>
</gene>
<dbReference type="InterPro" id="IPR036070">
    <property type="entry name" value="Nop_dom_sf"/>
</dbReference>
<dbReference type="InterPro" id="IPR012976">
    <property type="entry name" value="NOSIC"/>
</dbReference>
<evidence type="ECO:0000256" key="5">
    <source>
        <dbReference type="ARBA" id="ARBA00023242"/>
    </source>
</evidence>
<dbReference type="FunFam" id="1.10.287.4070:FF:000001">
    <property type="entry name" value="Probable Nucleolar protein 58"/>
    <property type="match status" value="1"/>
</dbReference>
<dbReference type="OrthoDB" id="6780543at2759"/>
<dbReference type="SMART" id="SM00931">
    <property type="entry name" value="NOSIC"/>
    <property type="match status" value="1"/>
</dbReference>
<accession>A0A1W0WZZ5</accession>
<evidence type="ECO:0000256" key="7">
    <source>
        <dbReference type="ARBA" id="ARBA00024837"/>
    </source>
</evidence>
<sequence length="540" mass="59839">MLVLYETSTGYAVFKLLDEKKLVQIENLYDEFQTFDKASSIVQLQKFYKFSTTEDAMSAATAAVEGKIGKKLKKVLKKIVAEDANEQLAVADSLLGKVIKDKFNLTCVHNTAISELMRCIRTQTNNLITEVSERENTAMSLGLAHGLSRYKLKFSGDKIDTMIIQAVSLLDDLDKELNNYIMRCREWYGWHFPELGSVVQDHAAYVKTVKKLGMRTASITMDLSDVLPADLEQRVKDAAQISMGTEISDEDIRHITGLCDQIIEMQDYRSQLFEYLRNRMAAIAPNLTVLLGELVGARLISHAGSLMSLAKHPASTIQILGAEKALFRALKKKHDTPKYGLIYHAQLISQSSQKIKGKMSRMVAAKASLSIRVDALGETDDADLGTLQRGYLENKAKELESIESGKMGGIGGGPKKFDKYQNKSQVFQYHGGNDNTMTPKVKKEPTDFFNQSPAPGKLNKLFGEEELKVENGDNGHAETTEEPPSSGKKSKKRKLVAEVEEEVAAPLEDTVSAVAENVDASGGKKKKKKKVKTEAEEEEA</sequence>
<dbReference type="SUPFAM" id="SSF89124">
    <property type="entry name" value="Nop domain"/>
    <property type="match status" value="1"/>
</dbReference>
<evidence type="ECO:0000313" key="10">
    <source>
        <dbReference type="EMBL" id="OQV20763.1"/>
    </source>
</evidence>
<dbReference type="Pfam" id="PF08156">
    <property type="entry name" value="NOP5NT"/>
    <property type="match status" value="1"/>
</dbReference>
<evidence type="ECO:0000256" key="6">
    <source>
        <dbReference type="ARBA" id="ARBA00023274"/>
    </source>
</evidence>
<comment type="caution">
    <text evidence="10">The sequence shown here is derived from an EMBL/GenBank/DDBJ whole genome shotgun (WGS) entry which is preliminary data.</text>
</comment>
<feature type="compositionally biased region" description="Polar residues" evidence="8">
    <location>
        <begin position="428"/>
        <end position="438"/>
    </location>
</feature>
<comment type="function">
    <text evidence="7">Required for pre-18S rRNA processing. May bind microtubules.</text>
</comment>
<dbReference type="GO" id="GO:0042254">
    <property type="term" value="P:ribosome biogenesis"/>
    <property type="evidence" value="ECO:0007669"/>
    <property type="project" value="UniProtKB-KW"/>
</dbReference>
<comment type="similarity">
    <text evidence="2">Belongs to the NOP5/NOP56 family.</text>
</comment>
<dbReference type="PROSITE" id="PS51358">
    <property type="entry name" value="NOP"/>
    <property type="match status" value="1"/>
</dbReference>
<dbReference type="GO" id="GO:0032040">
    <property type="term" value="C:small-subunit processome"/>
    <property type="evidence" value="ECO:0007669"/>
    <property type="project" value="InterPro"/>
</dbReference>
<dbReference type="Gene3D" id="1.10.246.90">
    <property type="entry name" value="Nop domain"/>
    <property type="match status" value="1"/>
</dbReference>
<feature type="domain" description="Nop" evidence="9">
    <location>
        <begin position="283"/>
        <end position="401"/>
    </location>
</feature>
<evidence type="ECO:0000256" key="3">
    <source>
        <dbReference type="ARBA" id="ARBA00020379"/>
    </source>
</evidence>
<keyword evidence="4" id="KW-0690">Ribosome biogenesis</keyword>
<comment type="subcellular location">
    <subcellularLocation>
        <location evidence="1">Nucleus</location>
        <location evidence="1">Nucleolus</location>
    </subcellularLocation>
</comment>
<dbReference type="Proteomes" id="UP000192578">
    <property type="component" value="Unassembled WGS sequence"/>
</dbReference>
<evidence type="ECO:0000313" key="11">
    <source>
        <dbReference type="Proteomes" id="UP000192578"/>
    </source>
</evidence>
<dbReference type="FunFam" id="1.10.246.90:FF:000003">
    <property type="entry name" value="Nucleolar protein 58"/>
    <property type="match status" value="1"/>
</dbReference>
<evidence type="ECO:0000256" key="8">
    <source>
        <dbReference type="SAM" id="MobiDB-lite"/>
    </source>
</evidence>
<dbReference type="AlphaFoldDB" id="A0A1W0WZZ5"/>
<keyword evidence="6" id="KW-0687">Ribonucleoprotein</keyword>
<evidence type="ECO:0000259" key="9">
    <source>
        <dbReference type="PROSITE" id="PS51358"/>
    </source>
</evidence>
<evidence type="ECO:0000256" key="2">
    <source>
        <dbReference type="ARBA" id="ARBA00009211"/>
    </source>
</evidence>
<keyword evidence="11" id="KW-1185">Reference proteome</keyword>
<dbReference type="InterPro" id="IPR002687">
    <property type="entry name" value="Nop_dom"/>
</dbReference>
<evidence type="ECO:0000256" key="1">
    <source>
        <dbReference type="ARBA" id="ARBA00004604"/>
    </source>
</evidence>
<keyword evidence="5" id="KW-0539">Nucleus</keyword>
<feature type="region of interest" description="Disordered" evidence="8">
    <location>
        <begin position="428"/>
        <end position="540"/>
    </location>
</feature>
<proteinExistence type="inferred from homology"/>
<dbReference type="InterPro" id="IPR012974">
    <property type="entry name" value="NOP58/56_N"/>
</dbReference>
<feature type="compositionally biased region" description="Basic and acidic residues" evidence="8">
    <location>
        <begin position="462"/>
        <end position="479"/>
    </location>
</feature>
<reference evidence="11" key="1">
    <citation type="submission" date="2017-01" db="EMBL/GenBank/DDBJ databases">
        <title>Comparative genomics of anhydrobiosis in the tardigrade Hypsibius dujardini.</title>
        <authorList>
            <person name="Yoshida Y."/>
            <person name="Koutsovoulos G."/>
            <person name="Laetsch D."/>
            <person name="Stevens L."/>
            <person name="Kumar S."/>
            <person name="Horikawa D."/>
            <person name="Ishino K."/>
            <person name="Komine S."/>
            <person name="Tomita M."/>
            <person name="Blaxter M."/>
            <person name="Arakawa K."/>
        </authorList>
    </citation>
    <scope>NUCLEOTIDE SEQUENCE [LARGE SCALE GENOMIC DNA]</scope>
    <source>
        <strain evidence="11">Z151</strain>
    </source>
</reference>